<proteinExistence type="predicted"/>
<reference evidence="2 3" key="1">
    <citation type="submission" date="2018-06" db="EMBL/GenBank/DDBJ databases">
        <authorList>
            <consortium name="Pathogen Informatics"/>
            <person name="Doyle S."/>
        </authorList>
    </citation>
    <scope>NUCLEOTIDE SEQUENCE [LARGE SCALE GENOMIC DNA]</scope>
    <source>
        <strain evidence="2 3">NCTC13316</strain>
    </source>
</reference>
<keyword evidence="1" id="KW-1133">Transmembrane helix</keyword>
<organism evidence="2 3">
    <name type="scientific">Legionella busanensis</name>
    <dbReference type="NCBI Taxonomy" id="190655"/>
    <lineage>
        <taxon>Bacteria</taxon>
        <taxon>Pseudomonadati</taxon>
        <taxon>Pseudomonadota</taxon>
        <taxon>Gammaproteobacteria</taxon>
        <taxon>Legionellales</taxon>
        <taxon>Legionellaceae</taxon>
        <taxon>Legionella</taxon>
    </lineage>
</organism>
<dbReference type="EMBL" id="UGOD01000001">
    <property type="protein sequence ID" value="STX52857.1"/>
    <property type="molecule type" value="Genomic_DNA"/>
</dbReference>
<evidence type="ECO:0000313" key="3">
    <source>
        <dbReference type="Proteomes" id="UP000254794"/>
    </source>
</evidence>
<evidence type="ECO:0008006" key="4">
    <source>
        <dbReference type="Google" id="ProtNLM"/>
    </source>
</evidence>
<accession>A0A378JP47</accession>
<dbReference type="RefSeq" id="WP_115332382.1">
    <property type="nucleotide sequence ID" value="NZ_CAAAHP010000003.1"/>
</dbReference>
<dbReference type="Proteomes" id="UP000254794">
    <property type="component" value="Unassembled WGS sequence"/>
</dbReference>
<gene>
    <name evidence="2" type="ORF">NCTC13316_02983</name>
</gene>
<dbReference type="AlphaFoldDB" id="A0A378JP47"/>
<protein>
    <recommendedName>
        <fullName evidence="4">Ankyrin repeat protein</fullName>
    </recommendedName>
</protein>
<name>A0A378JP47_9GAMM</name>
<sequence>MSNRCSPALASATFINWKELMLLGADLKIKNKKGETPIDTFFRLLPSIDKDGVKFFGGLFNLLKIFLYILILSFLHYRIVKTFQVCLDLD</sequence>
<feature type="transmembrane region" description="Helical" evidence="1">
    <location>
        <begin position="55"/>
        <end position="75"/>
    </location>
</feature>
<keyword evidence="3" id="KW-1185">Reference proteome</keyword>
<evidence type="ECO:0000256" key="1">
    <source>
        <dbReference type="SAM" id="Phobius"/>
    </source>
</evidence>
<keyword evidence="1" id="KW-0812">Transmembrane</keyword>
<keyword evidence="1" id="KW-0472">Membrane</keyword>
<evidence type="ECO:0000313" key="2">
    <source>
        <dbReference type="EMBL" id="STX52857.1"/>
    </source>
</evidence>